<comment type="caution">
    <text evidence="3">The sequence shown here is derived from an EMBL/GenBank/DDBJ whole genome shotgun (WGS) entry which is preliminary data.</text>
</comment>
<dbReference type="Proteomes" id="UP001596512">
    <property type="component" value="Unassembled WGS sequence"/>
</dbReference>
<evidence type="ECO:0000313" key="4">
    <source>
        <dbReference type="Proteomes" id="UP001596512"/>
    </source>
</evidence>
<proteinExistence type="predicted"/>
<accession>A0ABW2TPC4</accession>
<sequence>MTRTKNPVKARQGVSLNVIMTAVVVVVAVLVVGGILLFNRSGDEPEAGACPRRCCPRPAATR</sequence>
<keyword evidence="2" id="KW-0472">Membrane</keyword>
<evidence type="ECO:0000313" key="3">
    <source>
        <dbReference type="EMBL" id="MFC7614860.1"/>
    </source>
</evidence>
<reference evidence="4" key="1">
    <citation type="journal article" date="2019" name="Int. J. Syst. Evol. Microbiol.">
        <title>The Global Catalogue of Microorganisms (GCM) 10K type strain sequencing project: providing services to taxonomists for standard genome sequencing and annotation.</title>
        <authorList>
            <consortium name="The Broad Institute Genomics Platform"/>
            <consortium name="The Broad Institute Genome Sequencing Center for Infectious Disease"/>
            <person name="Wu L."/>
            <person name="Ma J."/>
        </authorList>
    </citation>
    <scope>NUCLEOTIDE SEQUENCE [LARGE SCALE GENOMIC DNA]</scope>
    <source>
        <strain evidence="4">JCM 17695</strain>
    </source>
</reference>
<dbReference type="EMBL" id="JBHTEY010000004">
    <property type="protein sequence ID" value="MFC7614860.1"/>
    <property type="molecule type" value="Genomic_DNA"/>
</dbReference>
<gene>
    <name evidence="3" type="ORF">ACFQV2_16405</name>
</gene>
<protein>
    <submittedName>
        <fullName evidence="3">Uncharacterized protein</fullName>
    </submittedName>
</protein>
<keyword evidence="2" id="KW-1133">Transmembrane helix</keyword>
<organism evidence="3 4">
    <name type="scientific">Actinokineospora soli</name>
    <dbReference type="NCBI Taxonomy" id="1048753"/>
    <lineage>
        <taxon>Bacteria</taxon>
        <taxon>Bacillati</taxon>
        <taxon>Actinomycetota</taxon>
        <taxon>Actinomycetes</taxon>
        <taxon>Pseudonocardiales</taxon>
        <taxon>Pseudonocardiaceae</taxon>
        <taxon>Actinokineospora</taxon>
    </lineage>
</organism>
<keyword evidence="2" id="KW-0812">Transmembrane</keyword>
<feature type="region of interest" description="Disordered" evidence="1">
    <location>
        <begin position="42"/>
        <end position="62"/>
    </location>
</feature>
<evidence type="ECO:0000256" key="1">
    <source>
        <dbReference type="SAM" id="MobiDB-lite"/>
    </source>
</evidence>
<evidence type="ECO:0000256" key="2">
    <source>
        <dbReference type="SAM" id="Phobius"/>
    </source>
</evidence>
<feature type="transmembrane region" description="Helical" evidence="2">
    <location>
        <begin position="12"/>
        <end position="38"/>
    </location>
</feature>
<keyword evidence="4" id="KW-1185">Reference proteome</keyword>
<name>A0ABW2TPC4_9PSEU</name>